<protein>
    <submittedName>
        <fullName evidence="2">Uncharacterized protein LOC108739853</fullName>
    </submittedName>
</protein>
<organism evidence="1 2">
    <name type="scientific">Agrilus planipennis</name>
    <name type="common">Emerald ash borer</name>
    <name type="synonym">Agrilus marcopoli</name>
    <dbReference type="NCBI Taxonomy" id="224129"/>
    <lineage>
        <taxon>Eukaryota</taxon>
        <taxon>Metazoa</taxon>
        <taxon>Ecdysozoa</taxon>
        <taxon>Arthropoda</taxon>
        <taxon>Hexapoda</taxon>
        <taxon>Insecta</taxon>
        <taxon>Pterygota</taxon>
        <taxon>Neoptera</taxon>
        <taxon>Endopterygota</taxon>
        <taxon>Coleoptera</taxon>
        <taxon>Polyphaga</taxon>
        <taxon>Elateriformia</taxon>
        <taxon>Buprestoidea</taxon>
        <taxon>Buprestidae</taxon>
        <taxon>Agrilinae</taxon>
        <taxon>Agrilus</taxon>
    </lineage>
</organism>
<sequence length="448" mass="50546">MVNVHRIVLYNIDNNSSYPHSLLFLKGVIENCGVKCNLKSITSCVTHDKETQIYPVECINSSIKSLIELQIGKNYIKISCACSSAKIVVEYSPRVTDFTVQPLYIVCNGSDGRFQSPPNENNSAESACKRITLGCKILQLIFAELLEMVGHSRKTFELSSAGCCVFNSNLTYQEARKTNQEQLWQYFAKEIMNSSIGSSKTKYLAFLSCTYFNKDKGFVSNNIFDAAEGYVAFGGGGLALLGSACLYTWPEYVSNVLDRFKDESVVNKSQFLDDSCYRGTIAGCYSTTLGSALHELCHTLDLGHTRTGIMGRGFNNIQDFFIKDDYDKNREMGKFYIDLSEFDFNWTANCLSILNYHKWLNSFKNISLGINFNSSMHLLRSLAGIRVVELRSKEKELVIKHWIFDKKVLKYQFQIPIEELSGSDVNEVTIFCIDNAGETLKVSHKLNC</sequence>
<evidence type="ECO:0000313" key="2">
    <source>
        <dbReference type="RefSeq" id="XP_018329441.1"/>
    </source>
</evidence>
<dbReference type="InParanoid" id="A0A1W4WZX7"/>
<dbReference type="OrthoDB" id="74460at2759"/>
<name>A0A1W4WZX7_AGRPL</name>
<keyword evidence="1" id="KW-1185">Reference proteome</keyword>
<proteinExistence type="predicted"/>
<gene>
    <name evidence="2" type="primary">LOC108739853</name>
</gene>
<dbReference type="Proteomes" id="UP000192223">
    <property type="component" value="Unplaced"/>
</dbReference>
<dbReference type="InterPro" id="IPR053002">
    <property type="entry name" value="Metalloproteinase_M10B"/>
</dbReference>
<dbReference type="GeneID" id="108739853"/>
<accession>A0A1W4WZX7</accession>
<dbReference type="RefSeq" id="XP_018329441.1">
    <property type="nucleotide sequence ID" value="XM_018473939.1"/>
</dbReference>
<dbReference type="PANTHER" id="PTHR21054:SF2">
    <property type="entry name" value="MIP04191P"/>
    <property type="match status" value="1"/>
</dbReference>
<dbReference type="InterPro" id="IPR021917">
    <property type="entry name" value="Unchr_Zn-peptidase-like"/>
</dbReference>
<dbReference type="AlphaFoldDB" id="A0A1W4WZX7"/>
<dbReference type="PANTHER" id="PTHR21054">
    <property type="entry name" value="ZINC METALLOPROTEINASE-RELATED"/>
    <property type="match status" value="1"/>
</dbReference>
<reference evidence="2" key="1">
    <citation type="submission" date="2025-08" db="UniProtKB">
        <authorList>
            <consortium name="RefSeq"/>
        </authorList>
    </citation>
    <scope>IDENTIFICATION</scope>
    <source>
        <tissue evidence="2">Entire body</tissue>
    </source>
</reference>
<dbReference type="Pfam" id="PF12044">
    <property type="entry name" value="Metallopep"/>
    <property type="match status" value="1"/>
</dbReference>
<evidence type="ECO:0000313" key="1">
    <source>
        <dbReference type="Proteomes" id="UP000192223"/>
    </source>
</evidence>
<dbReference type="KEGG" id="apln:108739853"/>